<dbReference type="GO" id="GO:0005506">
    <property type="term" value="F:iron ion binding"/>
    <property type="evidence" value="ECO:0007669"/>
    <property type="project" value="UniProtKB-ARBA"/>
</dbReference>
<dbReference type="PANTHER" id="PTHR20883:SF49">
    <property type="entry name" value="PHYTANOYL-COA DIOXYGENASE"/>
    <property type="match status" value="1"/>
</dbReference>
<dbReference type="InterPro" id="IPR008775">
    <property type="entry name" value="Phytyl_CoA_dOase-like"/>
</dbReference>
<name>A0A062UA01_9PROT</name>
<evidence type="ECO:0000313" key="1">
    <source>
        <dbReference type="EMBL" id="KCZ55122.1"/>
    </source>
</evidence>
<protein>
    <recommendedName>
        <fullName evidence="3">Phytanoyl-CoA dioxygenase</fullName>
    </recommendedName>
</protein>
<sequence>MSRSVRDRISDAEQSAFDRDGVICLRNVLTMDEVDHLRHAVAGQMSRLGHSPTGYDFEALAGQVWDQGRSVDTGEADRFDMQAMKALIRSDAAARPLLEADPSAETGLFFYDVAAWRHDRGVRKVAFDSALPQIAASLLDARYLNFWEDTTFVKAPHTRQKTAFHQDLAYFQIEGDQCVIVWIPLDAASLDNGVTQYVRGSHKWGQVFAPNVFVSQTPFQSSPEGRCPDIELAPEDYDIVSVAVEPGDVIIHHVMTVHGAGGNRSDTWRRAVSFRYCGDQVRYLDRKGAIAQVGVTHDLSDGDRLFSADYPIVWPKPWPGFCLAEAFDVLDGDRTGKA</sequence>
<proteinExistence type="predicted"/>
<dbReference type="EMBL" id="AWFG01000063">
    <property type="protein sequence ID" value="KCZ55122.1"/>
    <property type="molecule type" value="Genomic_DNA"/>
</dbReference>
<dbReference type="OrthoDB" id="2560571at2"/>
<reference evidence="1 2" key="1">
    <citation type="journal article" date="2014" name="Antonie Van Leeuwenhoek">
        <title>Hyphomonas beringensis sp. nov. and Hyphomonas chukchiensis sp. nov., isolated from surface seawater of the Bering Sea and Chukchi Sea.</title>
        <authorList>
            <person name="Li C."/>
            <person name="Lai Q."/>
            <person name="Li G."/>
            <person name="Dong C."/>
            <person name="Wang J."/>
            <person name="Liao Y."/>
            <person name="Shao Z."/>
        </authorList>
    </citation>
    <scope>NUCLEOTIDE SEQUENCE [LARGE SCALE GENOMIC DNA]</scope>
    <source>
        <strain evidence="1 2">BH-BN04-4</strain>
    </source>
</reference>
<comment type="caution">
    <text evidence="1">The sequence shown here is derived from an EMBL/GenBank/DDBJ whole genome shotgun (WGS) entry which is preliminary data.</text>
</comment>
<evidence type="ECO:0008006" key="3">
    <source>
        <dbReference type="Google" id="ProtNLM"/>
    </source>
</evidence>
<gene>
    <name evidence="1" type="ORF">HY30_08140</name>
</gene>
<organism evidence="1 2">
    <name type="scientific">Hyphomonas chukchiensis</name>
    <dbReference type="NCBI Taxonomy" id="1280947"/>
    <lineage>
        <taxon>Bacteria</taxon>
        <taxon>Pseudomonadati</taxon>
        <taxon>Pseudomonadota</taxon>
        <taxon>Alphaproteobacteria</taxon>
        <taxon>Hyphomonadales</taxon>
        <taxon>Hyphomonadaceae</taxon>
        <taxon>Hyphomonas</taxon>
    </lineage>
</organism>
<dbReference type="STRING" id="1280947.HY30_08140"/>
<keyword evidence="2" id="KW-1185">Reference proteome</keyword>
<dbReference type="eggNOG" id="COG5285">
    <property type="taxonomic scope" value="Bacteria"/>
</dbReference>
<dbReference type="Proteomes" id="UP000027190">
    <property type="component" value="Unassembled WGS sequence"/>
</dbReference>
<dbReference type="RefSeq" id="WP_034742809.1">
    <property type="nucleotide sequence ID" value="NZ_AWFG01000063.1"/>
</dbReference>
<accession>A0A062UA01</accession>
<dbReference type="SUPFAM" id="SSF51197">
    <property type="entry name" value="Clavaminate synthase-like"/>
    <property type="match status" value="1"/>
</dbReference>
<dbReference type="Gene3D" id="2.60.120.620">
    <property type="entry name" value="q2cbj1_9rhob like domain"/>
    <property type="match status" value="1"/>
</dbReference>
<dbReference type="PATRIC" id="fig|1280947.3.peg.3072"/>
<dbReference type="Pfam" id="PF05721">
    <property type="entry name" value="PhyH"/>
    <property type="match status" value="1"/>
</dbReference>
<dbReference type="PANTHER" id="PTHR20883">
    <property type="entry name" value="PHYTANOYL-COA DIOXYGENASE DOMAIN CONTAINING 1"/>
    <property type="match status" value="1"/>
</dbReference>
<evidence type="ECO:0000313" key="2">
    <source>
        <dbReference type="Proteomes" id="UP000027190"/>
    </source>
</evidence>
<dbReference type="AlphaFoldDB" id="A0A062UA01"/>
<dbReference type="GO" id="GO:0016706">
    <property type="term" value="F:2-oxoglutarate-dependent dioxygenase activity"/>
    <property type="evidence" value="ECO:0007669"/>
    <property type="project" value="UniProtKB-ARBA"/>
</dbReference>